<dbReference type="InterPro" id="IPR023562">
    <property type="entry name" value="ClpP/TepA"/>
</dbReference>
<dbReference type="PANTHER" id="PTHR10381:SF70">
    <property type="entry name" value="ATP-DEPENDENT CLP PROTEASE PROTEOLYTIC SUBUNIT"/>
    <property type="match status" value="1"/>
</dbReference>
<dbReference type="PRINTS" id="PR00127">
    <property type="entry name" value="CLPPROTEASEP"/>
</dbReference>
<dbReference type="InterPro" id="IPR001907">
    <property type="entry name" value="ClpP"/>
</dbReference>
<dbReference type="InterPro" id="IPR012106">
    <property type="entry name" value="Phage_Mu_Gp1"/>
</dbReference>
<comment type="similarity">
    <text evidence="1 6">Belongs to the peptidase S14 family.</text>
</comment>
<evidence type="ECO:0000313" key="9">
    <source>
        <dbReference type="Proteomes" id="UP000297149"/>
    </source>
</evidence>
<dbReference type="Proteomes" id="UP000297149">
    <property type="component" value="Chromosome"/>
</dbReference>
<dbReference type="GO" id="GO:0051117">
    <property type="term" value="F:ATPase binding"/>
    <property type="evidence" value="ECO:0007669"/>
    <property type="project" value="TreeGrafter"/>
</dbReference>
<dbReference type="EMBL" id="CP039396">
    <property type="protein sequence ID" value="QCD42749.1"/>
    <property type="molecule type" value="Genomic_DNA"/>
</dbReference>
<dbReference type="PANTHER" id="PTHR10381">
    <property type="entry name" value="ATP-DEPENDENT CLP PROTEASE PROTEOLYTIC SUBUNIT"/>
    <property type="match status" value="1"/>
</dbReference>
<evidence type="ECO:0000256" key="5">
    <source>
        <dbReference type="ARBA" id="ARBA00022825"/>
    </source>
</evidence>
<sequence length="415" mass="45748">MAKNKEFKFIKGAYCAGAPADICYYTDVDYWSVQEFLWEFDYLVNYVNPSVIRIHINSVGGSVIEGMSVFSKIMDCKIRTECINDALAASMGSIIWAAGDELFMKDYALLMIHNPFCDANGEKQYNQATEAFTQQLKTIYVKRFGLSEEEVENIMNGKEGEDGTFLTAAQALEKGFVDAEHIIETPKAVKDQIQAALKNTKDIGQIKAIYGLVAPTLPSTTINEQNITSNSNTMDKTEITVFAALFGLTGEKATVESISAKINELKAKADKTEAIQKALDEKTAQLATANAELTGAKTSISNLTADLTKAKDALKVYQEAEAKAQENKINALVDKAIKDCKISKDDREDYVKMAQSDFALAERILAKIPARDNLGQIISRANQDTAKDGLQTEEQKVQAKVEDVVGKDFKFKTLD</sequence>
<keyword evidence="9" id="KW-1185">Reference proteome</keyword>
<dbReference type="GO" id="GO:0004176">
    <property type="term" value="F:ATP-dependent peptidase activity"/>
    <property type="evidence" value="ECO:0007669"/>
    <property type="project" value="InterPro"/>
</dbReference>
<accession>A0A4P7W3Y5</accession>
<dbReference type="InterPro" id="IPR029045">
    <property type="entry name" value="ClpP/crotonase-like_dom_sf"/>
</dbReference>
<evidence type="ECO:0000256" key="6">
    <source>
        <dbReference type="RuleBase" id="RU003567"/>
    </source>
</evidence>
<dbReference type="CDD" id="cd07016">
    <property type="entry name" value="S14_ClpP_1"/>
    <property type="match status" value="1"/>
</dbReference>
<keyword evidence="3" id="KW-0645">Protease</keyword>
<dbReference type="AlphaFoldDB" id="A0A4P7W3Y5"/>
<evidence type="ECO:0000313" key="8">
    <source>
        <dbReference type="EMBL" id="QCD42749.1"/>
    </source>
</evidence>
<dbReference type="RefSeq" id="WP_136415943.1">
    <property type="nucleotide sequence ID" value="NZ_CP039396.1"/>
</dbReference>
<proteinExistence type="inferred from homology"/>
<name>A0A4P7W3Y5_9BACT</name>
<reference evidence="9" key="1">
    <citation type="submission" date="2019-02" db="EMBL/GenBank/DDBJ databases">
        <title>Isolation and identification of novel species under the genus Muribaculum.</title>
        <authorList>
            <person name="Miyake S."/>
            <person name="Ding Y."/>
            <person name="Low A."/>
            <person name="Soh M."/>
            <person name="Seedorf H."/>
        </authorList>
    </citation>
    <scope>NUCLEOTIDE SEQUENCE [LARGE SCALE GENOMIC DNA]</scope>
    <source>
        <strain evidence="9">H5</strain>
    </source>
</reference>
<evidence type="ECO:0000256" key="4">
    <source>
        <dbReference type="ARBA" id="ARBA00022801"/>
    </source>
</evidence>
<keyword evidence="4" id="KW-0378">Hydrolase</keyword>
<evidence type="ECO:0000256" key="1">
    <source>
        <dbReference type="ARBA" id="ARBA00007039"/>
    </source>
</evidence>
<dbReference type="Pfam" id="PF00574">
    <property type="entry name" value="CLP_protease"/>
    <property type="match status" value="1"/>
</dbReference>
<keyword evidence="7" id="KW-0175">Coiled coil</keyword>
<evidence type="ECO:0000256" key="3">
    <source>
        <dbReference type="ARBA" id="ARBA00022670"/>
    </source>
</evidence>
<evidence type="ECO:0000256" key="7">
    <source>
        <dbReference type="SAM" id="Coils"/>
    </source>
</evidence>
<dbReference type="Gene3D" id="3.90.226.10">
    <property type="entry name" value="2-enoyl-CoA Hydratase, Chain A, domain 1"/>
    <property type="match status" value="1"/>
</dbReference>
<dbReference type="GO" id="GO:0009368">
    <property type="term" value="C:endopeptidase Clp complex"/>
    <property type="evidence" value="ECO:0007669"/>
    <property type="project" value="TreeGrafter"/>
</dbReference>
<keyword evidence="5" id="KW-0720">Serine protease</keyword>
<dbReference type="GO" id="GO:0006515">
    <property type="term" value="P:protein quality control for misfolded or incompletely synthesized proteins"/>
    <property type="evidence" value="ECO:0007669"/>
    <property type="project" value="TreeGrafter"/>
</dbReference>
<protein>
    <recommendedName>
        <fullName evidence="6">ATP-dependent Clp protease proteolytic subunit</fullName>
    </recommendedName>
</protein>
<evidence type="ECO:0000256" key="2">
    <source>
        <dbReference type="ARBA" id="ARBA00022490"/>
    </source>
</evidence>
<feature type="coiled-coil region" evidence="7">
    <location>
        <begin position="255"/>
        <end position="327"/>
    </location>
</feature>
<dbReference type="SUPFAM" id="SSF52096">
    <property type="entry name" value="ClpP/crotonase"/>
    <property type="match status" value="1"/>
</dbReference>
<dbReference type="KEGG" id="ddb:E7747_10935"/>
<dbReference type="Pfam" id="PF10123">
    <property type="entry name" value="Mu-like_Pro"/>
    <property type="match status" value="1"/>
</dbReference>
<gene>
    <name evidence="8" type="ORF">E7747_10935</name>
</gene>
<keyword evidence="2" id="KW-0963">Cytoplasm</keyword>
<organism evidence="8 9">
    <name type="scientific">Duncaniella dubosii</name>
    <dbReference type="NCBI Taxonomy" id="2518971"/>
    <lineage>
        <taxon>Bacteria</taxon>
        <taxon>Pseudomonadati</taxon>
        <taxon>Bacteroidota</taxon>
        <taxon>Bacteroidia</taxon>
        <taxon>Bacteroidales</taxon>
        <taxon>Muribaculaceae</taxon>
        <taxon>Duncaniella</taxon>
    </lineage>
</organism>
<dbReference type="GO" id="GO:0004252">
    <property type="term" value="F:serine-type endopeptidase activity"/>
    <property type="evidence" value="ECO:0007669"/>
    <property type="project" value="InterPro"/>
</dbReference>